<keyword evidence="1" id="KW-0472">Membrane</keyword>
<evidence type="ECO:0000313" key="3">
    <source>
        <dbReference type="Proteomes" id="UP000318296"/>
    </source>
</evidence>
<evidence type="ECO:0000313" key="2">
    <source>
        <dbReference type="EMBL" id="TSC91263.1"/>
    </source>
</evidence>
<keyword evidence="1" id="KW-0812">Transmembrane</keyword>
<dbReference type="AlphaFoldDB" id="A0A554LEF5"/>
<feature type="transmembrane region" description="Helical" evidence="1">
    <location>
        <begin position="63"/>
        <end position="82"/>
    </location>
</feature>
<dbReference type="Proteomes" id="UP000318296">
    <property type="component" value="Unassembled WGS sequence"/>
</dbReference>
<dbReference type="Pfam" id="PF18898">
    <property type="entry name" value="DUF5654"/>
    <property type="match status" value="1"/>
</dbReference>
<proteinExistence type="predicted"/>
<comment type="caution">
    <text evidence="2">The sequence shown here is derived from an EMBL/GenBank/DDBJ whole genome shotgun (WGS) entry which is preliminary data.</text>
</comment>
<evidence type="ECO:0000256" key="1">
    <source>
        <dbReference type="SAM" id="Phobius"/>
    </source>
</evidence>
<gene>
    <name evidence="2" type="ORF">CEN92_304</name>
</gene>
<dbReference type="EMBL" id="VMGH01000045">
    <property type="protein sequence ID" value="TSC91263.1"/>
    <property type="molecule type" value="Genomic_DNA"/>
</dbReference>
<protein>
    <submittedName>
        <fullName evidence="2">Uncharacterized protein</fullName>
    </submittedName>
</protein>
<dbReference type="InterPro" id="IPR043713">
    <property type="entry name" value="DUF5654"/>
</dbReference>
<name>A0A554LEF5_9BACT</name>
<feature type="transmembrane region" description="Helical" evidence="1">
    <location>
        <begin position="21"/>
        <end position="43"/>
    </location>
</feature>
<organism evidence="2 3">
    <name type="scientific">Candidatus Berkelbacteria bacterium Licking1014_96</name>
    <dbReference type="NCBI Taxonomy" id="2017149"/>
    <lineage>
        <taxon>Bacteria</taxon>
        <taxon>Candidatus Berkelbacteria</taxon>
    </lineage>
</organism>
<keyword evidence="1" id="KW-1133">Transmembrane helix</keyword>
<sequence length="112" mass="12947">MPKNPFKIKKRETKEEKDIKIEFISKVTTLLTAGFGLVAALAWNDAIQELFKLIPFKNTEVGAKFLYAIFITLIIVLIVFYANRIGELAIHKIELSKKRMAERVRERTKSNH</sequence>
<accession>A0A554LEF5</accession>
<reference evidence="2 3" key="1">
    <citation type="submission" date="2017-07" db="EMBL/GenBank/DDBJ databases">
        <title>Mechanisms for carbon and nitrogen cycling indicate functional differentiation within the Candidate Phyla Radiation.</title>
        <authorList>
            <person name="Danczak R.E."/>
            <person name="Johnston M.D."/>
            <person name="Kenah C."/>
            <person name="Slattery M."/>
            <person name="Wrighton K.C."/>
            <person name="Wilkins M.J."/>
        </authorList>
    </citation>
    <scope>NUCLEOTIDE SEQUENCE [LARGE SCALE GENOMIC DNA]</scope>
    <source>
        <strain evidence="2">Licking1014_96</strain>
    </source>
</reference>